<name>A0A7S4N268_9STRA</name>
<protein>
    <recommendedName>
        <fullName evidence="4">MARVEL domain-containing protein</fullName>
    </recommendedName>
</protein>
<sequence>MTASGNIAGGTDYVFFISRLASLLLIISTIFWIWAIVNTVTKDYFDGGVYTFFSVILSSIYVLYLVYQRPGTLRSSSLCVETLLLIPSGSHLLVAVHYAIGASFTPHAWGELYCVTFSGLWFGFSIVYIVFVFKLMGKNRAALDDETVASAAVALEQLEDQSEKEAEDYIENEGGAVQESSAKPEGELI</sequence>
<feature type="transmembrane region" description="Helical" evidence="2">
    <location>
        <begin position="78"/>
        <end position="100"/>
    </location>
</feature>
<reference evidence="3" key="1">
    <citation type="submission" date="2021-01" db="EMBL/GenBank/DDBJ databases">
        <authorList>
            <person name="Corre E."/>
            <person name="Pelletier E."/>
            <person name="Niang G."/>
            <person name="Scheremetjew M."/>
            <person name="Finn R."/>
            <person name="Kale V."/>
            <person name="Holt S."/>
            <person name="Cochrane G."/>
            <person name="Meng A."/>
            <person name="Brown T."/>
            <person name="Cohen L."/>
        </authorList>
    </citation>
    <scope>NUCLEOTIDE SEQUENCE</scope>
    <source>
        <strain evidence="3">Isolate 1302-5</strain>
    </source>
</reference>
<evidence type="ECO:0000313" key="3">
    <source>
        <dbReference type="EMBL" id="CAE2259534.1"/>
    </source>
</evidence>
<keyword evidence="2" id="KW-1133">Transmembrane helix</keyword>
<organism evidence="3">
    <name type="scientific">Odontella aurita</name>
    <dbReference type="NCBI Taxonomy" id="265563"/>
    <lineage>
        <taxon>Eukaryota</taxon>
        <taxon>Sar</taxon>
        <taxon>Stramenopiles</taxon>
        <taxon>Ochrophyta</taxon>
        <taxon>Bacillariophyta</taxon>
        <taxon>Mediophyceae</taxon>
        <taxon>Biddulphiophycidae</taxon>
        <taxon>Eupodiscales</taxon>
        <taxon>Odontellaceae</taxon>
        <taxon>Odontella</taxon>
    </lineage>
</organism>
<feature type="transmembrane region" description="Helical" evidence="2">
    <location>
        <begin position="12"/>
        <end position="35"/>
    </location>
</feature>
<feature type="transmembrane region" description="Helical" evidence="2">
    <location>
        <begin position="112"/>
        <end position="133"/>
    </location>
</feature>
<evidence type="ECO:0000256" key="2">
    <source>
        <dbReference type="SAM" id="Phobius"/>
    </source>
</evidence>
<feature type="region of interest" description="Disordered" evidence="1">
    <location>
        <begin position="160"/>
        <end position="189"/>
    </location>
</feature>
<feature type="compositionally biased region" description="Acidic residues" evidence="1">
    <location>
        <begin position="160"/>
        <end position="171"/>
    </location>
</feature>
<accession>A0A7S4N268</accession>
<dbReference type="AlphaFoldDB" id="A0A7S4N268"/>
<proteinExistence type="predicted"/>
<gene>
    <name evidence="3" type="ORF">OAUR00152_LOCUS26007</name>
</gene>
<feature type="transmembrane region" description="Helical" evidence="2">
    <location>
        <begin position="47"/>
        <end position="66"/>
    </location>
</feature>
<evidence type="ECO:0008006" key="4">
    <source>
        <dbReference type="Google" id="ProtNLM"/>
    </source>
</evidence>
<keyword evidence="2" id="KW-0472">Membrane</keyword>
<keyword evidence="2" id="KW-0812">Transmembrane</keyword>
<dbReference type="EMBL" id="HBKQ01037655">
    <property type="protein sequence ID" value="CAE2259534.1"/>
    <property type="molecule type" value="Transcribed_RNA"/>
</dbReference>
<evidence type="ECO:0000256" key="1">
    <source>
        <dbReference type="SAM" id="MobiDB-lite"/>
    </source>
</evidence>